<accession>A6HQF3</accession>
<evidence type="ECO:0000313" key="2">
    <source>
        <dbReference type="Proteomes" id="UP000234681"/>
    </source>
</evidence>
<dbReference type="Proteomes" id="UP000234681">
    <property type="component" value="Chromosome 3"/>
</dbReference>
<sequence length="59" mass="6422">MAPYKITLTCSVTLDYPQDLASGPQLTTGPQLPDHLHLSISSKNTLAYLLDLPPYHSPS</sequence>
<name>A6HQF3_RAT</name>
<organism evidence="1 2">
    <name type="scientific">Rattus norvegicus</name>
    <name type="common">Rat</name>
    <dbReference type="NCBI Taxonomy" id="10116"/>
    <lineage>
        <taxon>Eukaryota</taxon>
        <taxon>Metazoa</taxon>
        <taxon>Chordata</taxon>
        <taxon>Craniata</taxon>
        <taxon>Vertebrata</taxon>
        <taxon>Euteleostomi</taxon>
        <taxon>Mammalia</taxon>
        <taxon>Eutheria</taxon>
        <taxon>Euarchontoglires</taxon>
        <taxon>Glires</taxon>
        <taxon>Rodentia</taxon>
        <taxon>Myomorpha</taxon>
        <taxon>Muroidea</taxon>
        <taxon>Muridae</taxon>
        <taxon>Murinae</taxon>
        <taxon>Rattus</taxon>
    </lineage>
</organism>
<gene>
    <name evidence="1" type="ORF">rCG_27163</name>
</gene>
<evidence type="ECO:0000313" key="1">
    <source>
        <dbReference type="EMBL" id="EDL80254.1"/>
    </source>
</evidence>
<proteinExistence type="predicted"/>
<dbReference type="AlphaFoldDB" id="A6HQF3"/>
<dbReference type="EMBL" id="CH473949">
    <property type="protein sequence ID" value="EDL80254.1"/>
    <property type="molecule type" value="Genomic_DNA"/>
</dbReference>
<protein>
    <submittedName>
        <fullName evidence="1">RCG27163</fullName>
    </submittedName>
</protein>
<reference evidence="2" key="1">
    <citation type="submission" date="2005-09" db="EMBL/GenBank/DDBJ databases">
        <authorList>
            <person name="Mural R.J."/>
            <person name="Li P.W."/>
            <person name="Adams M.D."/>
            <person name="Amanatides P.G."/>
            <person name="Baden-Tillson H."/>
            <person name="Barnstead M."/>
            <person name="Chin S.H."/>
            <person name="Dew I."/>
            <person name="Evans C.A."/>
            <person name="Ferriera S."/>
            <person name="Flanigan M."/>
            <person name="Fosler C."/>
            <person name="Glodek A."/>
            <person name="Gu Z."/>
            <person name="Holt R.A."/>
            <person name="Jennings D."/>
            <person name="Kraft C.L."/>
            <person name="Lu F."/>
            <person name="Nguyen T."/>
            <person name="Nusskern D.R."/>
            <person name="Pfannkoch C.M."/>
            <person name="Sitter C."/>
            <person name="Sutton G.G."/>
            <person name="Venter J.C."/>
            <person name="Wang Z."/>
            <person name="Woodage T."/>
            <person name="Zheng X.H."/>
            <person name="Zhong F."/>
        </authorList>
    </citation>
    <scope>NUCLEOTIDE SEQUENCE [LARGE SCALE GENOMIC DNA]</scope>
    <source>
        <strain>BN</strain>
        <strain evidence="2">Sprague-Dawley</strain>
    </source>
</reference>